<dbReference type="Gene3D" id="3.40.50.1820">
    <property type="entry name" value="alpha/beta hydrolase"/>
    <property type="match status" value="1"/>
</dbReference>
<comment type="caution">
    <text evidence="4">The sequence shown here is derived from an EMBL/GenBank/DDBJ whole genome shotgun (WGS) entry which is preliminary data.</text>
</comment>
<dbReference type="EMBL" id="QJTD01000002">
    <property type="protein sequence ID" value="PYE81525.1"/>
    <property type="molecule type" value="Genomic_DNA"/>
</dbReference>
<dbReference type="OrthoDB" id="319764at2"/>
<dbReference type="Gene3D" id="2.60.120.260">
    <property type="entry name" value="Galactose-binding domain-like"/>
    <property type="match status" value="1"/>
</dbReference>
<dbReference type="AlphaFoldDB" id="A0A2V4XEQ4"/>
<organism evidence="4 5">
    <name type="scientific">Winogradskyella epiphytica</name>
    <dbReference type="NCBI Taxonomy" id="262005"/>
    <lineage>
        <taxon>Bacteria</taxon>
        <taxon>Pseudomonadati</taxon>
        <taxon>Bacteroidota</taxon>
        <taxon>Flavobacteriia</taxon>
        <taxon>Flavobacteriales</taxon>
        <taxon>Flavobacteriaceae</taxon>
        <taxon>Winogradskyella</taxon>
    </lineage>
</organism>
<keyword evidence="1" id="KW-0378">Hydrolase</keyword>
<gene>
    <name evidence="4" type="ORF">DFQ11_10299</name>
</gene>
<dbReference type="Gene3D" id="1.10.3020.10">
    <property type="entry name" value="alpha-amino acid ester hydrolase ( Helical cap domain)"/>
    <property type="match status" value="1"/>
</dbReference>
<dbReference type="SUPFAM" id="SSF53474">
    <property type="entry name" value="alpha/beta-Hydrolases"/>
    <property type="match status" value="1"/>
</dbReference>
<dbReference type="SMART" id="SM00939">
    <property type="entry name" value="PepX_C"/>
    <property type="match status" value="1"/>
</dbReference>
<accession>A0A2V4XEQ4</accession>
<dbReference type="InterPro" id="IPR005674">
    <property type="entry name" value="CocE/Ser_esterase"/>
</dbReference>
<feature type="chain" id="PRO_5016029151" description="Xaa-Pro dipeptidyl-peptidase C-terminal domain-containing protein" evidence="2">
    <location>
        <begin position="18"/>
        <end position="629"/>
    </location>
</feature>
<evidence type="ECO:0000313" key="4">
    <source>
        <dbReference type="EMBL" id="PYE81525.1"/>
    </source>
</evidence>
<dbReference type="InterPro" id="IPR013736">
    <property type="entry name" value="Xaa-Pro_dipept_C"/>
</dbReference>
<dbReference type="Pfam" id="PF02129">
    <property type="entry name" value="Peptidase_S15"/>
    <property type="match status" value="1"/>
</dbReference>
<dbReference type="InterPro" id="IPR008979">
    <property type="entry name" value="Galactose-bd-like_sf"/>
</dbReference>
<feature type="signal peptide" evidence="2">
    <location>
        <begin position="1"/>
        <end position="17"/>
    </location>
</feature>
<dbReference type="NCBIfam" id="TIGR00976">
    <property type="entry name" value="CocE_NonD"/>
    <property type="match status" value="1"/>
</dbReference>
<evidence type="ECO:0000259" key="3">
    <source>
        <dbReference type="SMART" id="SM00939"/>
    </source>
</evidence>
<name>A0A2V4XEQ4_9FLAO</name>
<protein>
    <recommendedName>
        <fullName evidence="3">Xaa-Pro dipeptidyl-peptidase C-terminal domain-containing protein</fullName>
    </recommendedName>
</protein>
<proteinExistence type="predicted"/>
<dbReference type="RefSeq" id="WP_110475514.1">
    <property type="nucleotide sequence ID" value="NZ_BMWQ01000002.1"/>
</dbReference>
<dbReference type="InterPro" id="IPR000383">
    <property type="entry name" value="Xaa-Pro-like_dom"/>
</dbReference>
<keyword evidence="5" id="KW-1185">Reference proteome</keyword>
<dbReference type="SUPFAM" id="SSF49785">
    <property type="entry name" value="Galactose-binding domain-like"/>
    <property type="match status" value="1"/>
</dbReference>
<feature type="domain" description="Xaa-Pro dipeptidyl-peptidase C-terminal" evidence="3">
    <location>
        <begin position="367"/>
        <end position="628"/>
    </location>
</feature>
<dbReference type="InterPro" id="IPR029058">
    <property type="entry name" value="AB_hydrolase_fold"/>
</dbReference>
<keyword evidence="2" id="KW-0732">Signal</keyword>
<dbReference type="Proteomes" id="UP000248054">
    <property type="component" value="Unassembled WGS sequence"/>
</dbReference>
<sequence>MKSNRIYFLLILVFAFASCKTTEKPVAPKSSQFEVEASYNVEDHYNKKEVMIEMRDGIKLHTTIYSPKDTSKTYPMIMMRTPYSCRPYGEDKFRSQIGPNKYLMEEGNIMVYQDVRGRWNSEGVYDNMRAYIPNKTENQIDEASDTYDTIEWLVNNVENNNGKIGTYGISYPGFYATYSLLDAHPALKAVSPQACIGDFFFDDFIHNGAFLLSYWRATAVFGYLKDYPTTEAWYEFPDIKTEDQHQFFLDHTPLSKLDKFYGEENEFMNQIKNHVTYDEFWQSRGIIQHLKDIKPATLIVGGLFDAEDLYGPFNTYKSIEENSNSYNAIVFGPWSHGDWARNNGRQVVGNIHFGDSISDRFQKNVETKFFNHFLKGEANGDLDLAEAQMFNTGTKEWQSFDSWPPENTIKANYYMQPYEQLTELPNKKYASSDFISDPKKPVPYTEDIKVVFTPRKFMTDDQRFASRRPDVLTFETEILEEDVTLAGDILAKLNVSTTGTAADWIVKVIDVFPADTKNTEDIQDHLKLSNYHMMVRSEVLRGRFRNSMTHPEPFVPNEKTAVNIKLQDVFHTFKKGHKIQVQVQSTFFPYIDVNPQTYVENIFEAKEEDFQKQTHKVYNDSAIEFTILK</sequence>
<reference evidence="4 5" key="1">
    <citation type="submission" date="2018-06" db="EMBL/GenBank/DDBJ databases">
        <title>Genomic Encyclopedia of Type Strains, Phase III (KMG-III): the genomes of soil and plant-associated and newly described type strains.</title>
        <authorList>
            <person name="Whitman W."/>
        </authorList>
    </citation>
    <scope>NUCLEOTIDE SEQUENCE [LARGE SCALE GENOMIC DNA]</scope>
    <source>
        <strain evidence="4 5">CECT 7945</strain>
    </source>
</reference>
<dbReference type="Pfam" id="PF08530">
    <property type="entry name" value="PepX_C"/>
    <property type="match status" value="1"/>
</dbReference>
<evidence type="ECO:0000256" key="1">
    <source>
        <dbReference type="ARBA" id="ARBA00022801"/>
    </source>
</evidence>
<dbReference type="GO" id="GO:0008239">
    <property type="term" value="F:dipeptidyl-peptidase activity"/>
    <property type="evidence" value="ECO:0007669"/>
    <property type="project" value="InterPro"/>
</dbReference>
<evidence type="ECO:0000256" key="2">
    <source>
        <dbReference type="SAM" id="SignalP"/>
    </source>
</evidence>
<dbReference type="PROSITE" id="PS51257">
    <property type="entry name" value="PROKAR_LIPOPROTEIN"/>
    <property type="match status" value="1"/>
</dbReference>
<evidence type="ECO:0000313" key="5">
    <source>
        <dbReference type="Proteomes" id="UP000248054"/>
    </source>
</evidence>